<dbReference type="Pfam" id="PF07971">
    <property type="entry name" value="Glyco_hydro_92"/>
    <property type="match status" value="1"/>
</dbReference>
<feature type="domain" description="Glycosyl hydrolase family 92 N-terminal" evidence="3">
    <location>
        <begin position="28"/>
        <end position="221"/>
    </location>
</feature>
<dbReference type="InterPro" id="IPR050883">
    <property type="entry name" value="PNGase"/>
</dbReference>
<dbReference type="InterPro" id="IPR041371">
    <property type="entry name" value="GH92_N"/>
</dbReference>
<dbReference type="SUPFAM" id="SSF48208">
    <property type="entry name" value="Six-hairpin glycosidases"/>
    <property type="match status" value="1"/>
</dbReference>
<dbReference type="InterPro" id="IPR008928">
    <property type="entry name" value="6-hairpin_glycosidase_sf"/>
</dbReference>
<dbReference type="GO" id="GO:0030246">
    <property type="term" value="F:carbohydrate binding"/>
    <property type="evidence" value="ECO:0007669"/>
    <property type="project" value="InterPro"/>
</dbReference>
<dbReference type="RefSeq" id="WP_200392205.1">
    <property type="nucleotide sequence ID" value="NZ_JAENIO010000031.1"/>
</dbReference>
<evidence type="ECO:0000313" key="5">
    <source>
        <dbReference type="Proteomes" id="UP000604083"/>
    </source>
</evidence>
<comment type="caution">
    <text evidence="4">The sequence shown here is derived from an EMBL/GenBank/DDBJ whole genome shotgun (WGS) entry which is preliminary data.</text>
</comment>
<dbReference type="GO" id="GO:0005829">
    <property type="term" value="C:cytosol"/>
    <property type="evidence" value="ECO:0007669"/>
    <property type="project" value="TreeGrafter"/>
</dbReference>
<evidence type="ECO:0000256" key="1">
    <source>
        <dbReference type="SAM" id="SignalP"/>
    </source>
</evidence>
<dbReference type="PANTHER" id="PTHR12143">
    <property type="entry name" value="PEPTIDE N-GLYCANASE PNGASE -RELATED"/>
    <property type="match status" value="1"/>
</dbReference>
<proteinExistence type="predicted"/>
<dbReference type="NCBIfam" id="TIGR01180">
    <property type="entry name" value="aman2_put"/>
    <property type="match status" value="1"/>
</dbReference>
<dbReference type="InterPro" id="IPR005887">
    <property type="entry name" value="GH92_a_mannosidase_put"/>
</dbReference>
<dbReference type="GO" id="GO:0005975">
    <property type="term" value="P:carbohydrate metabolic process"/>
    <property type="evidence" value="ECO:0007669"/>
    <property type="project" value="InterPro"/>
</dbReference>
<dbReference type="EC" id="3.2.1.-" evidence="4"/>
<dbReference type="Gene3D" id="3.30.2080.10">
    <property type="entry name" value="GH92 mannosidase domain"/>
    <property type="match status" value="1"/>
</dbReference>
<evidence type="ECO:0000259" key="3">
    <source>
        <dbReference type="Pfam" id="PF17678"/>
    </source>
</evidence>
<organism evidence="4 5">
    <name type="scientific">Roseibacillus ishigakijimensis</name>
    <dbReference type="NCBI Taxonomy" id="454146"/>
    <lineage>
        <taxon>Bacteria</taxon>
        <taxon>Pseudomonadati</taxon>
        <taxon>Verrucomicrobiota</taxon>
        <taxon>Verrucomicrobiia</taxon>
        <taxon>Verrucomicrobiales</taxon>
        <taxon>Verrucomicrobiaceae</taxon>
        <taxon>Roseibacillus</taxon>
    </lineage>
</organism>
<feature type="domain" description="Glycosyl hydrolase family 92" evidence="2">
    <location>
        <begin position="244"/>
        <end position="738"/>
    </location>
</feature>
<dbReference type="InterPro" id="IPR012939">
    <property type="entry name" value="Glyco_hydro_92"/>
</dbReference>
<feature type="chain" id="PRO_5038040489" evidence="1">
    <location>
        <begin position="21"/>
        <end position="749"/>
    </location>
</feature>
<dbReference type="EMBL" id="JAENIO010000031">
    <property type="protein sequence ID" value="MBK1834772.1"/>
    <property type="molecule type" value="Genomic_DNA"/>
</dbReference>
<keyword evidence="4" id="KW-0326">Glycosidase</keyword>
<dbReference type="GO" id="GO:0016798">
    <property type="term" value="F:hydrolase activity, acting on glycosyl bonds"/>
    <property type="evidence" value="ECO:0007669"/>
    <property type="project" value="UniProtKB-KW"/>
</dbReference>
<dbReference type="Gene3D" id="1.20.1610.10">
    <property type="entry name" value="alpha-1,2-mannosidases domains"/>
    <property type="match status" value="1"/>
</dbReference>
<reference evidence="4" key="1">
    <citation type="submission" date="2021-01" db="EMBL/GenBank/DDBJ databases">
        <title>Modified the classification status of verrucomicrobia.</title>
        <authorList>
            <person name="Feng X."/>
        </authorList>
    </citation>
    <scope>NUCLEOTIDE SEQUENCE</scope>
    <source>
        <strain evidence="4">KCTC 12986</strain>
    </source>
</reference>
<sequence>MKLRSLFTIFALAALFPGQAAEKTPADWVNPQIDTVKPRFFYFSSATRPFGLVNLSPDTQTDGTWDSGYRYNDEKIQCFSHIHGWQIAGLPVMPITSSGDLADYASRFSHEEEVVRAGYHQVLLQDHGINAELTSTTRVGFHRYTYPADQEARVILDLARKLMDHEMIAHEASVRADQQAVEGTFTMGPTGRRKKPFQVYFVAEFNHPLTRHGDWKDGKVVVDFGQLEKPLLMKVGLSYTGLDGARKNLATELPHWNFDQIVSESHAEWNEWLGKIEVEGGSDEQKTKFYTDLWHALQGRRIVSDVDHRYADNTGAHTVVRQGSRPHHNFDALWGAQWSINVLWPLAWPELMDNFANTMIDMYHNGGLIPRGPSGGNYTYVMIGDPASSFFSAAYHKGIRNWDEEAALAGLMRNAFPGGIRDHAGYETQTYSNGGGMAYYVNRGYVPLKIPKSQGGHRQGAAQTLEYSYQDWCLSQLADSLGRKEEAALLGKRATNYQNVWDGEIGWMRPRNKDGSWHEPFSPINDKGFTSPGFVESASAIYTFYIPHDLPGLAKLFGSEEAMAERLESNFEKAAPVRFIAEHGNHAISWVDYQNQPATGMAHVFNHIGQPWKSQYWVREVLAKTFSDTTPFGGYNGDEDQGLMGSLSALMALGLFDMSGGAAQKPHYDLTAPVFSKITIHLDPDYYEGKTFVIEAPEASPENVYIQGAKLNGREWNHFQFPHRAFAAGGTLQLQLGDEPNQEWGSAPN</sequence>
<dbReference type="GO" id="GO:0000224">
    <property type="term" value="F:peptide-N4-(N-acetyl-beta-glucosaminyl)asparagine amidase activity"/>
    <property type="evidence" value="ECO:0007669"/>
    <property type="project" value="TreeGrafter"/>
</dbReference>
<gene>
    <name evidence="4" type="ORF">JIN78_11930</name>
</gene>
<evidence type="ECO:0000259" key="2">
    <source>
        <dbReference type="Pfam" id="PF07971"/>
    </source>
</evidence>
<dbReference type="PANTHER" id="PTHR12143:SF39">
    <property type="entry name" value="SECRETED PROTEIN"/>
    <property type="match status" value="1"/>
</dbReference>
<feature type="signal peptide" evidence="1">
    <location>
        <begin position="1"/>
        <end position="20"/>
    </location>
</feature>
<dbReference type="Proteomes" id="UP000604083">
    <property type="component" value="Unassembled WGS sequence"/>
</dbReference>
<evidence type="ECO:0000313" key="4">
    <source>
        <dbReference type="EMBL" id="MBK1834772.1"/>
    </source>
</evidence>
<dbReference type="Gene3D" id="2.70.98.10">
    <property type="match status" value="1"/>
</dbReference>
<dbReference type="GO" id="GO:0006516">
    <property type="term" value="P:glycoprotein catabolic process"/>
    <property type="evidence" value="ECO:0007669"/>
    <property type="project" value="TreeGrafter"/>
</dbReference>
<dbReference type="Gene3D" id="1.20.1050.60">
    <property type="entry name" value="alpha-1,2-mannosidase"/>
    <property type="match status" value="1"/>
</dbReference>
<keyword evidence="1" id="KW-0732">Signal</keyword>
<dbReference type="AlphaFoldDB" id="A0A934RMZ1"/>
<accession>A0A934RMZ1</accession>
<protein>
    <submittedName>
        <fullName evidence="4">GH92 family glycosyl hydrolase</fullName>
        <ecNumber evidence="4">3.2.1.-</ecNumber>
    </submittedName>
</protein>
<keyword evidence="4" id="KW-0378">Hydrolase</keyword>
<name>A0A934RMZ1_9BACT</name>
<dbReference type="InterPro" id="IPR014718">
    <property type="entry name" value="GH-type_carb-bd"/>
</dbReference>
<keyword evidence="5" id="KW-1185">Reference proteome</keyword>
<dbReference type="Pfam" id="PF17678">
    <property type="entry name" value="Glyco_hydro_92N"/>
    <property type="match status" value="1"/>
</dbReference>